<organism evidence="2 3">
    <name type="scientific">Planococcus citreus</name>
    <dbReference type="NCBI Taxonomy" id="1373"/>
    <lineage>
        <taxon>Bacteria</taxon>
        <taxon>Bacillati</taxon>
        <taxon>Bacillota</taxon>
        <taxon>Bacilli</taxon>
        <taxon>Bacillales</taxon>
        <taxon>Caryophanaceae</taxon>
        <taxon>Planococcus</taxon>
    </lineage>
</organism>
<proteinExistence type="predicted"/>
<keyword evidence="3" id="KW-1185">Reference proteome</keyword>
<dbReference type="Proteomes" id="UP000280791">
    <property type="component" value="Unassembled WGS sequence"/>
</dbReference>
<feature type="region of interest" description="Disordered" evidence="1">
    <location>
        <begin position="21"/>
        <end position="63"/>
    </location>
</feature>
<gene>
    <name evidence="2" type="ORF">DFR62_1828</name>
</gene>
<accession>A0A497YMN1</accession>
<dbReference type="OrthoDB" id="2427943at2"/>
<feature type="compositionally biased region" description="Basic and acidic residues" evidence="1">
    <location>
        <begin position="33"/>
        <end position="51"/>
    </location>
</feature>
<sequence length="214" mass="23916">MKKFAIGLGISSALLMAGCSDSEETADIGVSESETKPEESTSEVTAEKETNEQEDAQLESPYQEIKDHFDSYELPEEGRLADSEFINAVEYENGYTFDQDTKAMVARIHLESGPAEPTEGQNTGVIMGWLQDASAIPTPENRTKGNAAGQVDPILNRLQQIKELNDFEPLEQWVIETENSLVKFDDIETEQERAKVYAEAYERLEKMSSLIQEP</sequence>
<name>A0A497YMN1_9BACL</name>
<protein>
    <submittedName>
        <fullName evidence="2">Uncharacterized protein</fullName>
    </submittedName>
</protein>
<reference evidence="2 3" key="1">
    <citation type="submission" date="2018-10" db="EMBL/GenBank/DDBJ databases">
        <title>Genomic Encyclopedia of Type Strains, Phase IV (KMG-IV): sequencing the most valuable type-strain genomes for metagenomic binning, comparative biology and taxonomic classification.</title>
        <authorList>
            <person name="Goeker M."/>
        </authorList>
    </citation>
    <scope>NUCLEOTIDE SEQUENCE [LARGE SCALE GENOMIC DNA]</scope>
    <source>
        <strain evidence="2 3">DSM 20549</strain>
    </source>
</reference>
<comment type="caution">
    <text evidence="2">The sequence shown here is derived from an EMBL/GenBank/DDBJ whole genome shotgun (WGS) entry which is preliminary data.</text>
</comment>
<evidence type="ECO:0000313" key="2">
    <source>
        <dbReference type="EMBL" id="RLJ87030.1"/>
    </source>
</evidence>
<dbReference type="AlphaFoldDB" id="A0A497YMN1"/>
<dbReference type="EMBL" id="RCCP01000002">
    <property type="protein sequence ID" value="RLJ87030.1"/>
    <property type="molecule type" value="Genomic_DNA"/>
</dbReference>
<dbReference type="PROSITE" id="PS51257">
    <property type="entry name" value="PROKAR_LIPOPROTEIN"/>
    <property type="match status" value="1"/>
</dbReference>
<evidence type="ECO:0000313" key="3">
    <source>
        <dbReference type="Proteomes" id="UP000280791"/>
    </source>
</evidence>
<dbReference type="RefSeq" id="WP_121299863.1">
    <property type="nucleotide sequence ID" value="NZ_QBEW01000012.1"/>
</dbReference>
<evidence type="ECO:0000256" key="1">
    <source>
        <dbReference type="SAM" id="MobiDB-lite"/>
    </source>
</evidence>